<feature type="region of interest" description="Disordered" evidence="12">
    <location>
        <begin position="1"/>
        <end position="28"/>
    </location>
</feature>
<dbReference type="InterPro" id="IPR017930">
    <property type="entry name" value="Myb_dom"/>
</dbReference>
<dbReference type="InterPro" id="IPR001005">
    <property type="entry name" value="SANT/Myb"/>
</dbReference>
<evidence type="ECO:0000256" key="10">
    <source>
        <dbReference type="ARBA" id="ARBA00071221"/>
    </source>
</evidence>
<dbReference type="PROSITE" id="PS51294">
    <property type="entry name" value="HTH_MYB"/>
    <property type="match status" value="2"/>
</dbReference>
<keyword evidence="8" id="KW-0804">Transcription</keyword>
<evidence type="ECO:0000259" key="14">
    <source>
        <dbReference type="PROSITE" id="PS51294"/>
    </source>
</evidence>
<keyword evidence="6" id="KW-0238">DNA-binding</keyword>
<evidence type="ECO:0000256" key="5">
    <source>
        <dbReference type="ARBA" id="ARBA00023089"/>
    </source>
</evidence>
<dbReference type="Proteomes" id="UP000639772">
    <property type="component" value="Chromosome 9"/>
</dbReference>
<dbReference type="GO" id="GO:0009908">
    <property type="term" value="P:flower development"/>
    <property type="evidence" value="ECO:0007669"/>
    <property type="project" value="UniProtKB-KW"/>
</dbReference>
<keyword evidence="5" id="KW-0287">Flowering</keyword>
<keyword evidence="9" id="KW-0539">Nucleus</keyword>
<dbReference type="PANTHER" id="PTHR47995">
    <property type="entry name" value="TRANSCRIPTION FACTOR MYB33-RELATED"/>
    <property type="match status" value="1"/>
</dbReference>
<dbReference type="EMBL" id="JADCNL010000009">
    <property type="protein sequence ID" value="KAG0466633.1"/>
    <property type="molecule type" value="Genomic_DNA"/>
</dbReference>
<evidence type="ECO:0000256" key="3">
    <source>
        <dbReference type="ARBA" id="ARBA00022782"/>
    </source>
</evidence>
<dbReference type="FunFam" id="1.10.10.60:FF:000119">
    <property type="entry name" value="Transcription factor GAMYB"/>
    <property type="match status" value="1"/>
</dbReference>
<evidence type="ECO:0000256" key="2">
    <source>
        <dbReference type="ARBA" id="ARBA00022737"/>
    </source>
</evidence>
<protein>
    <recommendedName>
        <fullName evidence="10">Transcription factor GAMYB</fullName>
    </recommendedName>
    <alternativeName>
        <fullName evidence="11">OsGAMyb</fullName>
    </alternativeName>
</protein>
<evidence type="ECO:0000256" key="9">
    <source>
        <dbReference type="ARBA" id="ARBA00023242"/>
    </source>
</evidence>
<dbReference type="EMBL" id="JADCNM010000009">
    <property type="protein sequence ID" value="KAG0468272.1"/>
    <property type="molecule type" value="Genomic_DNA"/>
</dbReference>
<evidence type="ECO:0000256" key="6">
    <source>
        <dbReference type="ARBA" id="ARBA00023125"/>
    </source>
</evidence>
<dbReference type="GO" id="GO:0009555">
    <property type="term" value="P:pollen development"/>
    <property type="evidence" value="ECO:0007669"/>
    <property type="project" value="UniProtKB-ARBA"/>
</dbReference>
<dbReference type="PROSITE" id="PS50090">
    <property type="entry name" value="MYB_LIKE"/>
    <property type="match status" value="2"/>
</dbReference>
<keyword evidence="4" id="KW-0805">Transcription regulation</keyword>
<evidence type="ECO:0000313" key="16">
    <source>
        <dbReference type="EMBL" id="KAG0468272.1"/>
    </source>
</evidence>
<dbReference type="SUPFAM" id="SSF46689">
    <property type="entry name" value="Homeodomain-like"/>
    <property type="match status" value="1"/>
</dbReference>
<reference evidence="17 18" key="1">
    <citation type="journal article" date="2020" name="Nat. Food">
        <title>A phased Vanilla planifolia genome enables genetic improvement of flavour and production.</title>
        <authorList>
            <person name="Hasing T."/>
            <person name="Tang H."/>
            <person name="Brym M."/>
            <person name="Khazi F."/>
            <person name="Huang T."/>
            <person name="Chambers A.H."/>
        </authorList>
    </citation>
    <scope>NUCLEOTIDE SEQUENCE [LARGE SCALE GENOMIC DNA]</scope>
    <source>
        <tissue evidence="16">Leaf</tissue>
    </source>
</reference>
<dbReference type="Proteomes" id="UP000636800">
    <property type="component" value="Unassembled WGS sequence"/>
</dbReference>
<evidence type="ECO:0000256" key="7">
    <source>
        <dbReference type="ARBA" id="ARBA00023159"/>
    </source>
</evidence>
<evidence type="ECO:0000256" key="8">
    <source>
        <dbReference type="ARBA" id="ARBA00023163"/>
    </source>
</evidence>
<keyword evidence="3" id="KW-0221">Differentiation</keyword>
<feature type="domain" description="Myb-like" evidence="13">
    <location>
        <begin position="40"/>
        <end position="89"/>
    </location>
</feature>
<evidence type="ECO:0000256" key="1">
    <source>
        <dbReference type="ARBA" id="ARBA00004123"/>
    </source>
</evidence>
<proteinExistence type="predicted"/>
<dbReference type="FunFam" id="1.10.10.60:FF:000001">
    <property type="entry name" value="MYB-related transcription factor"/>
    <property type="match status" value="1"/>
</dbReference>
<organism evidence="16 18">
    <name type="scientific">Vanilla planifolia</name>
    <name type="common">Vanilla</name>
    <dbReference type="NCBI Taxonomy" id="51239"/>
    <lineage>
        <taxon>Eukaryota</taxon>
        <taxon>Viridiplantae</taxon>
        <taxon>Streptophyta</taxon>
        <taxon>Embryophyta</taxon>
        <taxon>Tracheophyta</taxon>
        <taxon>Spermatophyta</taxon>
        <taxon>Magnoliopsida</taxon>
        <taxon>Liliopsida</taxon>
        <taxon>Asparagales</taxon>
        <taxon>Orchidaceae</taxon>
        <taxon>Vanilloideae</taxon>
        <taxon>Vanilleae</taxon>
        <taxon>Vanilla</taxon>
    </lineage>
</organism>
<feature type="domain" description="HTH myb-type" evidence="14">
    <location>
        <begin position="90"/>
        <end position="144"/>
    </location>
</feature>
<dbReference type="GO" id="GO:0005634">
    <property type="term" value="C:nucleus"/>
    <property type="evidence" value="ECO:0007669"/>
    <property type="project" value="UniProtKB-SubCell"/>
</dbReference>
<evidence type="ECO:0000313" key="18">
    <source>
        <dbReference type="Proteomes" id="UP000639772"/>
    </source>
</evidence>
<accession>A0A835QFS1</accession>
<evidence type="ECO:0000256" key="12">
    <source>
        <dbReference type="SAM" id="MobiDB-lite"/>
    </source>
</evidence>
<dbReference type="PANTHER" id="PTHR47995:SF18">
    <property type="entry name" value="TRANSCRIPTION FACTOR MYB65"/>
    <property type="match status" value="1"/>
</dbReference>
<dbReference type="AlphaFoldDB" id="A0A835QFS1"/>
<evidence type="ECO:0000256" key="11">
    <source>
        <dbReference type="ARBA" id="ARBA00078675"/>
    </source>
</evidence>
<dbReference type="GO" id="GO:0030154">
    <property type="term" value="P:cell differentiation"/>
    <property type="evidence" value="ECO:0007669"/>
    <property type="project" value="UniProtKB-KW"/>
</dbReference>
<name>A0A835QFS1_VANPL</name>
<dbReference type="OrthoDB" id="2143914at2759"/>
<comment type="subcellular location">
    <subcellularLocation>
        <location evidence="1">Nucleus</location>
    </subcellularLocation>
</comment>
<keyword evidence="17" id="KW-1185">Reference proteome</keyword>
<dbReference type="SMART" id="SM00717">
    <property type="entry name" value="SANT"/>
    <property type="match status" value="2"/>
</dbReference>
<evidence type="ECO:0000256" key="4">
    <source>
        <dbReference type="ARBA" id="ARBA00023015"/>
    </source>
</evidence>
<evidence type="ECO:0000259" key="13">
    <source>
        <dbReference type="PROSITE" id="PS50090"/>
    </source>
</evidence>
<sequence>MSTVKNECDTPMQLMEQPDFSSNDEGSCGKLPTSSNGVVLKKGPWTSAEDAILIDYVKKHGEGNWNAVQKHSGLSRCGKSCRLRWANHLRPHLKKGSFTQEEEQMIIQMHSKIGNKWARMASLLPGRTDNEIKNYWNTRIKRRQRAGLPLYPPTLSIPISNEKQLTQNTSEFSCGGKQSTGVPQVAVQEMPELGFDPYRTNLEPSGPLPYASFMDNLPNGPGLSHAKIRESETSFPRYIGGLDTVIPVFDQLPRAQPDSIYRNLGGLTPLSNPAPDCRNLTPYDCSVPGSHAPLANGNFSASSNPSGSAKLELPSLQYPPEHDYSNLLTYSSTPYEAAVDSYIQSPEQSNSASPIRSGLLEALVHESQAISNGKKQPSDKCPGSAAVTPSDVIESLAVVNFCDTEREDANDPNPLLRGSMVSLWNEGAPMGGSSINVLPLCSTASEPMVWTIEPVAPEVMHDEVGMHRPDFLRPDALLGLDCLAAGSQTAQESYGMTDALATLLGESSCGKLGRPSSGSSTMIPLDSYSWKNMPRVFQLPDTV</sequence>
<comment type="caution">
    <text evidence="16">The sequence shown here is derived from an EMBL/GenBank/DDBJ whole genome shotgun (WGS) entry which is preliminary data.</text>
</comment>
<keyword evidence="7" id="KW-0010">Activator</keyword>
<dbReference type="GO" id="GO:0003677">
    <property type="term" value="F:DNA binding"/>
    <property type="evidence" value="ECO:0007669"/>
    <property type="project" value="UniProtKB-KW"/>
</dbReference>
<dbReference type="CDD" id="cd00167">
    <property type="entry name" value="SANT"/>
    <property type="match status" value="2"/>
</dbReference>
<dbReference type="Gene3D" id="1.10.10.60">
    <property type="entry name" value="Homeodomain-like"/>
    <property type="match status" value="2"/>
</dbReference>
<dbReference type="Pfam" id="PF00249">
    <property type="entry name" value="Myb_DNA-binding"/>
    <property type="match status" value="2"/>
</dbReference>
<evidence type="ECO:0000313" key="15">
    <source>
        <dbReference type="EMBL" id="KAG0466633.1"/>
    </source>
</evidence>
<dbReference type="InterPro" id="IPR009057">
    <property type="entry name" value="Homeodomain-like_sf"/>
</dbReference>
<keyword evidence="2" id="KW-0677">Repeat</keyword>
<feature type="domain" description="Myb-like" evidence="13">
    <location>
        <begin position="90"/>
        <end position="140"/>
    </location>
</feature>
<feature type="domain" description="HTH myb-type" evidence="14">
    <location>
        <begin position="37"/>
        <end position="89"/>
    </location>
</feature>
<evidence type="ECO:0000313" key="17">
    <source>
        <dbReference type="Proteomes" id="UP000636800"/>
    </source>
</evidence>
<gene>
    <name evidence="16" type="ORF">HPP92_017600</name>
    <name evidence="15" type="ORF">HPP92_018213</name>
</gene>